<dbReference type="GO" id="GO:0004621">
    <property type="term" value="F:glycosylphosphatidylinositol phospholipase D activity"/>
    <property type="evidence" value="ECO:0007669"/>
    <property type="project" value="UniProtKB-EC"/>
</dbReference>
<evidence type="ECO:0000256" key="6">
    <source>
        <dbReference type="ARBA" id="ARBA00022729"/>
    </source>
</evidence>
<reference evidence="16" key="1">
    <citation type="submission" date="2025-08" db="UniProtKB">
        <authorList>
            <consortium name="RefSeq"/>
        </authorList>
    </citation>
    <scope>IDENTIFICATION</scope>
</reference>
<feature type="signal peptide" evidence="13">
    <location>
        <begin position="1"/>
        <end position="22"/>
    </location>
</feature>
<keyword evidence="8" id="KW-0378">Hydrolase</keyword>
<evidence type="ECO:0000256" key="11">
    <source>
        <dbReference type="ARBA" id="ARBA00093237"/>
    </source>
</evidence>
<feature type="repeat" description="FG-GAP" evidence="12">
    <location>
        <begin position="505"/>
        <end position="567"/>
    </location>
</feature>
<dbReference type="GO" id="GO:0031012">
    <property type="term" value="C:extracellular matrix"/>
    <property type="evidence" value="ECO:0007669"/>
    <property type="project" value="TreeGrafter"/>
</dbReference>
<evidence type="ECO:0000313" key="16">
    <source>
        <dbReference type="RefSeq" id="XP_022083635.1"/>
    </source>
</evidence>
<evidence type="ECO:0000256" key="1">
    <source>
        <dbReference type="ARBA" id="ARBA00004613"/>
    </source>
</evidence>
<dbReference type="Gene3D" id="2.130.10.130">
    <property type="entry name" value="Integrin alpha, N-terminal"/>
    <property type="match status" value="3"/>
</dbReference>
<comment type="catalytic activity">
    <reaction evidence="11">
        <text>a 6-(alpha-D-glucosaminyl)-1-(1,2-diacyl-sn-glycero-3-phospho)-1D-myo-inositol + H2O = 6-(alpha-D-glucosaminyl)-1D-myo-inositol + a 1,2-diacyl-sn-glycero-3-phosphate + H(+)</text>
        <dbReference type="Rhea" id="RHEA:10832"/>
        <dbReference type="ChEBI" id="CHEBI:15377"/>
        <dbReference type="ChEBI" id="CHEBI:15378"/>
        <dbReference type="ChEBI" id="CHEBI:57997"/>
        <dbReference type="ChEBI" id="CHEBI:58608"/>
        <dbReference type="ChEBI" id="CHEBI:58700"/>
        <dbReference type="EC" id="3.1.4.50"/>
    </reaction>
</comment>
<evidence type="ECO:0000256" key="5">
    <source>
        <dbReference type="ARBA" id="ARBA00022525"/>
    </source>
</evidence>
<dbReference type="GeneID" id="110975439"/>
<evidence type="ECO:0000256" key="7">
    <source>
        <dbReference type="ARBA" id="ARBA00022737"/>
    </source>
</evidence>
<dbReference type="PROSITE" id="PS51470">
    <property type="entry name" value="FG_GAP"/>
    <property type="match status" value="4"/>
</dbReference>
<dbReference type="EC" id="3.1.4.50" evidence="3"/>
<dbReference type="InterPro" id="IPR028994">
    <property type="entry name" value="Integrin_alpha_N"/>
</dbReference>
<evidence type="ECO:0000256" key="4">
    <source>
        <dbReference type="ARBA" id="ARBA00015988"/>
    </source>
</evidence>
<keyword evidence="15" id="KW-1185">Reference proteome</keyword>
<dbReference type="OMA" id="CGMTTHN"/>
<evidence type="ECO:0000259" key="14">
    <source>
        <dbReference type="Pfam" id="PF00882"/>
    </source>
</evidence>
<evidence type="ECO:0000256" key="10">
    <source>
        <dbReference type="ARBA" id="ARBA00029753"/>
    </source>
</evidence>
<organism evidence="15 16">
    <name type="scientific">Acanthaster planci</name>
    <name type="common">Crown-of-thorns starfish</name>
    <dbReference type="NCBI Taxonomy" id="133434"/>
    <lineage>
        <taxon>Eukaryota</taxon>
        <taxon>Metazoa</taxon>
        <taxon>Echinodermata</taxon>
        <taxon>Eleutherozoa</taxon>
        <taxon>Asterozoa</taxon>
        <taxon>Asteroidea</taxon>
        <taxon>Valvatacea</taxon>
        <taxon>Valvatida</taxon>
        <taxon>Acanthasteridae</taxon>
        <taxon>Acanthaster</taxon>
    </lineage>
</organism>
<keyword evidence="6 13" id="KW-0732">Signal</keyword>
<dbReference type="RefSeq" id="XP_022083635.1">
    <property type="nucleotide sequence ID" value="XM_022227943.1"/>
</dbReference>
<dbReference type="Proteomes" id="UP000694845">
    <property type="component" value="Unplaced"/>
</dbReference>
<dbReference type="SMART" id="SM00191">
    <property type="entry name" value="Int_alpha"/>
    <property type="match status" value="5"/>
</dbReference>
<dbReference type="KEGG" id="aplc:110975439"/>
<protein>
    <recommendedName>
        <fullName evidence="4">Phosphatidylinositol-glycan-specific phospholipase D</fullName>
        <ecNumber evidence="3">3.1.4.50</ecNumber>
    </recommendedName>
    <alternativeName>
        <fullName evidence="10">Glycosyl-phosphatidylinositol-specific phospholipase D</fullName>
    </alternativeName>
</protein>
<keyword evidence="5" id="KW-0964">Secreted</keyword>
<sequence length="865" mass="94408">MKFRQVLAVLVFLWADFVITRGCGTTTHIEIGHRATEYFEDDSGGVDYKKLILDNQDAFQGGNPYPDAFYPNICQGGKFHQVSEDTHWVPFLNATINYIRRVYPKPWDKETEKLVVFMLGFTSHQVADVSWHSLGIDQGFLTTMGDVNFHGNYGNAHSVGDIGGDIVGTFEFNLSYIDTLSEWYIPTKDLVVIYKELYGRDIVESSLIEECTALLFLERLGEKLAISKLFPDYARKSPFLVEQFQSYFLGGLDDMATWTTNVWHEAIYMLDKGTGACSLPRNPIYLNCTQNATVANTPSSDADASKLSGLHTKVDLQGLTPDLVHRRQTTRGVYFSPAETLKRKIQTLIQKRTTALKALQSRSNSTNLRSSSYLKSTFTTANSYAHLGWSILTADINADKMDDLIIGAPGYSLAGNPQNGRVFVVFGQEGGLPEQLDLDTMANLTLSVTNMKNSHFGTAIAVLDFNQDGLEDLAVSAPSTGSASLNYTGAVFVYLAKSAGVFYPTPNVSVVCKSKYCNLGWSLGTADLNQDGYLDLIIGSPFVGNRQGQQQSGALWAVYSKKIKPGRRLLSVETNGTLLLEGEQQYGWLGYNLMIEPKMQGQGSWLLVSQPAVRICTSPDCEFSPDDIQSVGRLLVYDTKDLTKPVRNITGQKAFGKLGSSFGVGDPYGNGEEMLGVGADTVNVQGKVVGVSTTFTQAGNVNLFSLSAAKDAESVSDSYKFGPASGSEALFEGDRSLGRFGASLLMDDVTNDGIDDLVIGAPLRIDDITEELYGGEQGAVYLFKGGKSLSRGNVTRECNLLHRFVEPCTGDKATAVFSVPESGTRFGHRLASWKTGTTTRLVVTAPRSSKQGRLAGAVFVYSGFN</sequence>
<name>A0A8B7XUE5_ACAPL</name>
<evidence type="ECO:0000256" key="13">
    <source>
        <dbReference type="SAM" id="SignalP"/>
    </source>
</evidence>
<feature type="repeat" description="FG-GAP" evidence="12">
    <location>
        <begin position="443"/>
        <end position="503"/>
    </location>
</feature>
<evidence type="ECO:0000313" key="15">
    <source>
        <dbReference type="Proteomes" id="UP000694845"/>
    </source>
</evidence>
<comment type="similarity">
    <text evidence="2">Belongs to the GPLD1 family.</text>
</comment>
<comment type="subcellular location">
    <subcellularLocation>
        <location evidence="1">Secreted</location>
    </subcellularLocation>
</comment>
<dbReference type="Pfam" id="PF01839">
    <property type="entry name" value="FG-GAP"/>
    <property type="match status" value="4"/>
</dbReference>
<gene>
    <name evidence="16" type="primary">LOC110975439</name>
</gene>
<dbReference type="PANTHER" id="PTHR23221">
    <property type="entry name" value="GLYCOSYLPHOSPHATIDYLINOSITOL PHOSPHOLIPASE D"/>
    <property type="match status" value="1"/>
</dbReference>
<dbReference type="InterPro" id="IPR029002">
    <property type="entry name" value="PLPC/GPLD1"/>
</dbReference>
<dbReference type="InterPro" id="IPR013517">
    <property type="entry name" value="FG-GAP"/>
</dbReference>
<proteinExistence type="inferred from homology"/>
<dbReference type="Pfam" id="PF00882">
    <property type="entry name" value="Zn_dep_PLPC"/>
    <property type="match status" value="1"/>
</dbReference>
<dbReference type="OrthoDB" id="5317514at2759"/>
<evidence type="ECO:0000256" key="3">
    <source>
        <dbReference type="ARBA" id="ARBA00012284"/>
    </source>
</evidence>
<dbReference type="PANTHER" id="PTHR23221:SF7">
    <property type="entry name" value="PHOSPHATIDYLINOSITOL-GLYCAN-SPECIFIC PHOSPHOLIPASE D"/>
    <property type="match status" value="1"/>
</dbReference>
<dbReference type="GO" id="GO:0005615">
    <property type="term" value="C:extracellular space"/>
    <property type="evidence" value="ECO:0007669"/>
    <property type="project" value="TreeGrafter"/>
</dbReference>
<evidence type="ECO:0000256" key="8">
    <source>
        <dbReference type="ARBA" id="ARBA00022801"/>
    </source>
</evidence>
<dbReference type="InterPro" id="IPR013519">
    <property type="entry name" value="Int_alpha_beta-p"/>
</dbReference>
<keyword evidence="7" id="KW-0677">Repeat</keyword>
<dbReference type="SUPFAM" id="SSF69318">
    <property type="entry name" value="Integrin alpha N-terminal domain"/>
    <property type="match status" value="2"/>
</dbReference>
<evidence type="ECO:0000256" key="9">
    <source>
        <dbReference type="ARBA" id="ARBA00023180"/>
    </source>
</evidence>
<dbReference type="PRINTS" id="PR00718">
    <property type="entry name" value="PHPHLIPASED"/>
</dbReference>
<accession>A0A8B7XUE5</accession>
<dbReference type="AlphaFoldDB" id="A0A8B7XUE5"/>
<feature type="domain" description="Phospholipase C/D" evidence="14">
    <location>
        <begin position="27"/>
        <end position="212"/>
    </location>
</feature>
<keyword evidence="9" id="KW-0325">Glycoprotein</keyword>
<feature type="repeat" description="FG-GAP" evidence="12">
    <location>
        <begin position="725"/>
        <end position="792"/>
    </location>
</feature>
<evidence type="ECO:0000256" key="12">
    <source>
        <dbReference type="PROSITE-ProRule" id="PRU00803"/>
    </source>
</evidence>
<feature type="repeat" description="FG-GAP" evidence="12">
    <location>
        <begin position="372"/>
        <end position="434"/>
    </location>
</feature>
<evidence type="ECO:0000256" key="2">
    <source>
        <dbReference type="ARBA" id="ARBA00008652"/>
    </source>
</evidence>
<dbReference type="InterPro" id="IPR001028">
    <property type="entry name" value="Gprt_PLipase_D"/>
</dbReference>
<feature type="chain" id="PRO_5034207336" description="Phosphatidylinositol-glycan-specific phospholipase D" evidence="13">
    <location>
        <begin position="23"/>
        <end position="865"/>
    </location>
</feature>